<dbReference type="AlphaFoldDB" id="A0AA42C4Z2"/>
<feature type="chain" id="PRO_5041263077" evidence="2">
    <location>
        <begin position="24"/>
        <end position="124"/>
    </location>
</feature>
<evidence type="ECO:0000313" key="3">
    <source>
        <dbReference type="EMBL" id="MCW0482283.1"/>
    </source>
</evidence>
<dbReference type="Pfam" id="PF13715">
    <property type="entry name" value="CarbopepD_reg_2"/>
    <property type="match status" value="1"/>
</dbReference>
<feature type="signal peptide" evidence="2">
    <location>
        <begin position="1"/>
        <end position="23"/>
    </location>
</feature>
<evidence type="ECO:0000313" key="4">
    <source>
        <dbReference type="Proteomes" id="UP001163821"/>
    </source>
</evidence>
<sequence>MKVPGYKILMLVILLAGANSISGQDINLSGIIIEKGTQQPIEAASILFETTTIGTISDVNGNYKLWTNDSARTVVFSAPGHEQVVISLDSISSTTLNVELTKKTTPANKLNAHPQEKNARKSRR</sequence>
<reference evidence="3" key="1">
    <citation type="submission" date="2022-10" db="EMBL/GenBank/DDBJ databases">
        <title>Gaoshiqiia sediminis gen. nov., sp. nov., isolated from coastal sediment.</title>
        <authorList>
            <person name="Yu W.X."/>
            <person name="Mu D.S."/>
            <person name="Du J.Z."/>
            <person name="Liang Y.Q."/>
        </authorList>
    </citation>
    <scope>NUCLEOTIDE SEQUENCE</scope>
    <source>
        <strain evidence="3">A06</strain>
    </source>
</reference>
<evidence type="ECO:0000256" key="1">
    <source>
        <dbReference type="SAM" id="MobiDB-lite"/>
    </source>
</evidence>
<gene>
    <name evidence="3" type="ORF">N2K84_06040</name>
</gene>
<keyword evidence="4" id="KW-1185">Reference proteome</keyword>
<name>A0AA42C4Z2_9BACT</name>
<feature type="region of interest" description="Disordered" evidence="1">
    <location>
        <begin position="102"/>
        <end position="124"/>
    </location>
</feature>
<organism evidence="3 4">
    <name type="scientific">Gaoshiqia sediminis</name>
    <dbReference type="NCBI Taxonomy" id="2986998"/>
    <lineage>
        <taxon>Bacteria</taxon>
        <taxon>Pseudomonadati</taxon>
        <taxon>Bacteroidota</taxon>
        <taxon>Bacteroidia</taxon>
        <taxon>Marinilabiliales</taxon>
        <taxon>Prolixibacteraceae</taxon>
        <taxon>Gaoshiqia</taxon>
    </lineage>
</organism>
<keyword evidence="3" id="KW-0645">Protease</keyword>
<dbReference type="SUPFAM" id="SSF49464">
    <property type="entry name" value="Carboxypeptidase regulatory domain-like"/>
    <property type="match status" value="1"/>
</dbReference>
<dbReference type="Proteomes" id="UP001163821">
    <property type="component" value="Unassembled WGS sequence"/>
</dbReference>
<dbReference type="InterPro" id="IPR008969">
    <property type="entry name" value="CarboxyPept-like_regulatory"/>
</dbReference>
<accession>A0AA42C4Z2</accession>
<dbReference type="GO" id="GO:0004180">
    <property type="term" value="F:carboxypeptidase activity"/>
    <property type="evidence" value="ECO:0007669"/>
    <property type="project" value="UniProtKB-KW"/>
</dbReference>
<evidence type="ECO:0000256" key="2">
    <source>
        <dbReference type="SAM" id="SignalP"/>
    </source>
</evidence>
<keyword evidence="3" id="KW-0121">Carboxypeptidase</keyword>
<feature type="compositionally biased region" description="Basic and acidic residues" evidence="1">
    <location>
        <begin position="114"/>
        <end position="124"/>
    </location>
</feature>
<dbReference type="Gene3D" id="2.60.40.1120">
    <property type="entry name" value="Carboxypeptidase-like, regulatory domain"/>
    <property type="match status" value="1"/>
</dbReference>
<protein>
    <submittedName>
        <fullName evidence="3">Carboxypeptidase-like regulatory domain-containing protein</fullName>
    </submittedName>
</protein>
<dbReference type="RefSeq" id="WP_282590890.1">
    <property type="nucleotide sequence ID" value="NZ_JAPAAF010000006.1"/>
</dbReference>
<dbReference type="EMBL" id="JAPAAF010000006">
    <property type="protein sequence ID" value="MCW0482283.1"/>
    <property type="molecule type" value="Genomic_DNA"/>
</dbReference>
<proteinExistence type="predicted"/>
<keyword evidence="3" id="KW-0378">Hydrolase</keyword>
<keyword evidence="2" id="KW-0732">Signal</keyword>
<comment type="caution">
    <text evidence="3">The sequence shown here is derived from an EMBL/GenBank/DDBJ whole genome shotgun (WGS) entry which is preliminary data.</text>
</comment>